<proteinExistence type="inferred from homology"/>
<sequence length="339" mass="38031">MFKKLIAPIIACLLTACAAETPAPETASTPAGAPSAELRRGVNVLGYDPIWTDPAKGRFQQRHFAEIRQGGFDFVRVNLAAFKHMNAENQLSPAFLERLDWIVENATAAGLSVIIDEHDFNACSDNVDTCRAKLSAFWNQVAPRYRDAPQSVLFELLNEPHAKLDADTWNALYPEILAIVRQTNPTRRVVIGPTQWNSRSKLDALKLPADPNIIVTFHYYDPFPFTHQGASWVEETKLLRGITWGTDADRAAVAKDFDEVAAWAKANDRQILLGEFGAYDGSGTPIEMRAAYTEAVAREAERHGFSWAYWQFDSDFIVWDMKKNGWVEPLHKALIPEAR</sequence>
<gene>
    <name evidence="7" type="ORF">LZ016_13395</name>
</gene>
<feature type="signal peptide" evidence="5">
    <location>
        <begin position="1"/>
        <end position="18"/>
    </location>
</feature>
<evidence type="ECO:0000256" key="5">
    <source>
        <dbReference type="SAM" id="SignalP"/>
    </source>
</evidence>
<dbReference type="PANTHER" id="PTHR31297">
    <property type="entry name" value="GLUCAN ENDO-1,6-BETA-GLUCOSIDASE B"/>
    <property type="match status" value="1"/>
</dbReference>
<evidence type="ECO:0000313" key="8">
    <source>
        <dbReference type="Proteomes" id="UP001203058"/>
    </source>
</evidence>
<dbReference type="PROSITE" id="PS00659">
    <property type="entry name" value="GLYCOSYL_HYDROL_F5"/>
    <property type="match status" value="1"/>
</dbReference>
<dbReference type="Gene3D" id="3.20.20.80">
    <property type="entry name" value="Glycosidases"/>
    <property type="match status" value="1"/>
</dbReference>
<evidence type="ECO:0000256" key="4">
    <source>
        <dbReference type="RuleBase" id="RU361153"/>
    </source>
</evidence>
<keyword evidence="1 5" id="KW-0732">Signal</keyword>
<dbReference type="PANTHER" id="PTHR31297:SF17">
    <property type="entry name" value="ENDOGLUCANASE"/>
    <property type="match status" value="1"/>
</dbReference>
<comment type="similarity">
    <text evidence="4">Belongs to the glycosyl hydrolase 5 (cellulase A) family.</text>
</comment>
<keyword evidence="2 4" id="KW-0378">Hydrolase</keyword>
<dbReference type="EMBL" id="JAKZHW010000002">
    <property type="protein sequence ID" value="MCH8617089.1"/>
    <property type="molecule type" value="Genomic_DNA"/>
</dbReference>
<dbReference type="InterPro" id="IPR001547">
    <property type="entry name" value="Glyco_hydro_5"/>
</dbReference>
<organism evidence="7 8">
    <name type="scientific">Sphingomonas telluris</name>
    <dbReference type="NCBI Taxonomy" id="2907998"/>
    <lineage>
        <taxon>Bacteria</taxon>
        <taxon>Pseudomonadati</taxon>
        <taxon>Pseudomonadota</taxon>
        <taxon>Alphaproteobacteria</taxon>
        <taxon>Sphingomonadales</taxon>
        <taxon>Sphingomonadaceae</taxon>
        <taxon>Sphingomonas</taxon>
    </lineage>
</organism>
<protein>
    <submittedName>
        <fullName evidence="7">Glycoside hydrolase family 5 protein</fullName>
    </submittedName>
</protein>
<dbReference type="InterPro" id="IPR050386">
    <property type="entry name" value="Glycosyl_hydrolase_5"/>
</dbReference>
<feature type="domain" description="Glycoside hydrolase family 5" evidence="6">
    <location>
        <begin position="45"/>
        <end position="313"/>
    </location>
</feature>
<keyword evidence="3 4" id="KW-0326">Glycosidase</keyword>
<evidence type="ECO:0000259" key="6">
    <source>
        <dbReference type="Pfam" id="PF00150"/>
    </source>
</evidence>
<comment type="caution">
    <text evidence="7">The sequence shown here is derived from an EMBL/GenBank/DDBJ whole genome shotgun (WGS) entry which is preliminary data.</text>
</comment>
<dbReference type="SUPFAM" id="SSF51445">
    <property type="entry name" value="(Trans)glycosidases"/>
    <property type="match status" value="1"/>
</dbReference>
<dbReference type="InterPro" id="IPR017853">
    <property type="entry name" value="GH"/>
</dbReference>
<dbReference type="RefSeq" id="WP_241447959.1">
    <property type="nucleotide sequence ID" value="NZ_JAKZHW010000002.1"/>
</dbReference>
<dbReference type="GO" id="GO:0016787">
    <property type="term" value="F:hydrolase activity"/>
    <property type="evidence" value="ECO:0007669"/>
    <property type="project" value="UniProtKB-KW"/>
</dbReference>
<dbReference type="Proteomes" id="UP001203058">
    <property type="component" value="Unassembled WGS sequence"/>
</dbReference>
<evidence type="ECO:0000256" key="2">
    <source>
        <dbReference type="ARBA" id="ARBA00022801"/>
    </source>
</evidence>
<name>A0ABS9VRB3_9SPHN</name>
<accession>A0ABS9VRB3</accession>
<feature type="chain" id="PRO_5047214217" evidence="5">
    <location>
        <begin position="19"/>
        <end position="339"/>
    </location>
</feature>
<keyword evidence="8" id="KW-1185">Reference proteome</keyword>
<evidence type="ECO:0000256" key="3">
    <source>
        <dbReference type="ARBA" id="ARBA00023295"/>
    </source>
</evidence>
<evidence type="ECO:0000313" key="7">
    <source>
        <dbReference type="EMBL" id="MCH8617089.1"/>
    </source>
</evidence>
<dbReference type="Pfam" id="PF00150">
    <property type="entry name" value="Cellulase"/>
    <property type="match status" value="1"/>
</dbReference>
<reference evidence="7 8" key="1">
    <citation type="submission" date="2022-03" db="EMBL/GenBank/DDBJ databases">
        <authorList>
            <person name="Jo J.-H."/>
            <person name="Im W.-T."/>
        </authorList>
    </citation>
    <scope>NUCLEOTIDE SEQUENCE [LARGE SCALE GENOMIC DNA]</scope>
    <source>
        <strain evidence="7 8">SM33</strain>
    </source>
</reference>
<evidence type="ECO:0000256" key="1">
    <source>
        <dbReference type="ARBA" id="ARBA00022729"/>
    </source>
</evidence>
<dbReference type="PROSITE" id="PS51257">
    <property type="entry name" value="PROKAR_LIPOPROTEIN"/>
    <property type="match status" value="1"/>
</dbReference>
<dbReference type="InterPro" id="IPR018087">
    <property type="entry name" value="Glyco_hydro_5_CS"/>
</dbReference>